<gene>
    <name evidence="1" type="ORF">CYCCA115_LOCUS17101</name>
</gene>
<organism evidence="1 2">
    <name type="scientific">Cylindrotheca closterium</name>
    <dbReference type="NCBI Taxonomy" id="2856"/>
    <lineage>
        <taxon>Eukaryota</taxon>
        <taxon>Sar</taxon>
        <taxon>Stramenopiles</taxon>
        <taxon>Ochrophyta</taxon>
        <taxon>Bacillariophyta</taxon>
        <taxon>Bacillariophyceae</taxon>
        <taxon>Bacillariophycidae</taxon>
        <taxon>Bacillariales</taxon>
        <taxon>Bacillariaceae</taxon>
        <taxon>Cylindrotheca</taxon>
    </lineage>
</organism>
<dbReference type="GO" id="GO:0004497">
    <property type="term" value="F:monooxygenase activity"/>
    <property type="evidence" value="ECO:0007669"/>
    <property type="project" value="InterPro"/>
</dbReference>
<dbReference type="GO" id="GO:0020037">
    <property type="term" value="F:heme binding"/>
    <property type="evidence" value="ECO:0007669"/>
    <property type="project" value="InterPro"/>
</dbReference>
<evidence type="ECO:0000313" key="1">
    <source>
        <dbReference type="EMBL" id="CAJ1958258.1"/>
    </source>
</evidence>
<dbReference type="EMBL" id="CAKOGP040001969">
    <property type="protein sequence ID" value="CAJ1958258.1"/>
    <property type="molecule type" value="Genomic_DNA"/>
</dbReference>
<protein>
    <submittedName>
        <fullName evidence="1">Uncharacterized protein</fullName>
    </submittedName>
</protein>
<name>A0AAD2FZM7_9STRA</name>
<comment type="caution">
    <text evidence="1">The sequence shown here is derived from an EMBL/GenBank/DDBJ whole genome shotgun (WGS) entry which is preliminary data.</text>
</comment>
<dbReference type="SUPFAM" id="SSF48264">
    <property type="entry name" value="Cytochrome P450"/>
    <property type="match status" value="1"/>
</dbReference>
<reference evidence="1" key="1">
    <citation type="submission" date="2023-08" db="EMBL/GenBank/DDBJ databases">
        <authorList>
            <person name="Audoor S."/>
            <person name="Bilcke G."/>
        </authorList>
    </citation>
    <scope>NUCLEOTIDE SEQUENCE</scope>
</reference>
<dbReference type="GO" id="GO:0016705">
    <property type="term" value="F:oxidoreductase activity, acting on paired donors, with incorporation or reduction of molecular oxygen"/>
    <property type="evidence" value="ECO:0007669"/>
    <property type="project" value="InterPro"/>
</dbReference>
<dbReference type="Gene3D" id="1.10.630.10">
    <property type="entry name" value="Cytochrome P450"/>
    <property type="match status" value="1"/>
</dbReference>
<proteinExistence type="predicted"/>
<evidence type="ECO:0000313" key="2">
    <source>
        <dbReference type="Proteomes" id="UP001295423"/>
    </source>
</evidence>
<accession>A0AAD2FZM7</accession>
<dbReference type="AlphaFoldDB" id="A0AAD2FZM7"/>
<dbReference type="Proteomes" id="UP001295423">
    <property type="component" value="Unassembled WGS sequence"/>
</dbReference>
<keyword evidence="2" id="KW-1185">Reference proteome</keyword>
<dbReference type="GO" id="GO:0005506">
    <property type="term" value="F:iron ion binding"/>
    <property type="evidence" value="ECO:0007669"/>
    <property type="project" value="InterPro"/>
</dbReference>
<sequence length="129" mass="14199">MGVSPMPNYEGTAVGEMDVAKKWDELDLSNRDEVKRYIHECGRLLMPVSNTHKVATEDISVHIGGKSVTFSKGTIIYIPMLLAGTDKNADVGGCPFQFDHSRKNVVDAPMIFHSAGNETNGRIYAQEKT</sequence>
<dbReference type="InterPro" id="IPR036396">
    <property type="entry name" value="Cyt_P450_sf"/>
</dbReference>